<feature type="transmembrane region" description="Helical" evidence="5">
    <location>
        <begin position="183"/>
        <end position="203"/>
    </location>
</feature>
<dbReference type="AlphaFoldDB" id="H0EZF5"/>
<keyword evidence="5" id="KW-0472">Membrane</keyword>
<dbReference type="PANTHER" id="PTHR46720">
    <property type="entry name" value="HYDROXYLASE, PUTATIVE (AFU_ORTHOLOGUE AFUA_3G01460)-RELATED"/>
    <property type="match status" value="1"/>
</dbReference>
<sequence>MVGNAVSTAFGGLLALAIAGIKSSNEYHPWRWIFIIEGCMTVGVTALVFPFMSDWPQSAKWLTAEEKAVLADRIKQHGIVGKMDTLNSKSLKRILFDWKIYVVVAIFAPTIIKQFEPTSSARHVQALVIPIFVAATAGCLAAAYASDKLKHRASFALFGYVLIIIGASILINQQHVSTKVKYGSLYFMAVGGYISLPMLWTMLVNNISGSYKIGYAIAMEVGLGNFGGIAKSKSIHIAIVGGGIGGVVLAIALSKFPNLTFTIFESRSAFGEIGAGLGFGANSHLAMKLISPLIWKNYKKRASFNGWPEKEDVWFDFTVGEKGEGWEGKRIAEVKMEDGVTQSTCHRAHFLEELVRLLPEGYDVQFNKKLVGVDQSSEKVSLKFADGTESFADAVVGCDGIRSATRGFVYDDPKLVSPRFTGKVAYRGLVPMAKTEAVLGKEKANNRHMYLGHGGHVLTFPVGKGMMMNVVAFADSQSDTWEESVVKIMELIQGPDVWAIFEHPEVPSFHESRVCLLGDAAHATSPHFGQGAGMALEDAYVLSNLLGSCKSRDEIEKAFDAYDSVRVPRALKVTAMSRKQGELLDMKEEESGDDLEKIASSLNKEVRWIWDADLRAHLKEAVEVFEKIDTES</sequence>
<evidence type="ECO:0000313" key="8">
    <source>
        <dbReference type="Proteomes" id="UP000005446"/>
    </source>
</evidence>
<dbReference type="OrthoDB" id="417877at2759"/>
<gene>
    <name evidence="7" type="ORF">M7I_8222</name>
</gene>
<feature type="domain" description="FAD-binding" evidence="6">
    <location>
        <begin position="508"/>
        <end position="575"/>
    </location>
</feature>
<dbReference type="InterPro" id="IPR036259">
    <property type="entry name" value="MFS_trans_sf"/>
</dbReference>
<comment type="caution">
    <text evidence="7">The sequence shown here is derived from an EMBL/GenBank/DDBJ whole genome shotgun (WGS) entry which is preliminary data.</text>
</comment>
<dbReference type="InParanoid" id="H0EZF5"/>
<evidence type="ECO:0000313" key="7">
    <source>
        <dbReference type="EMBL" id="EHK96087.1"/>
    </source>
</evidence>
<dbReference type="SUPFAM" id="SSF103473">
    <property type="entry name" value="MFS general substrate transporter"/>
    <property type="match status" value="1"/>
</dbReference>
<dbReference type="Gene3D" id="3.50.50.60">
    <property type="entry name" value="FAD/NAD(P)-binding domain"/>
    <property type="match status" value="1"/>
</dbReference>
<protein>
    <submittedName>
        <fullName evidence="7">Putative Salicylate hydroxylase</fullName>
    </submittedName>
</protein>
<keyword evidence="3" id="KW-0274">FAD</keyword>
<accession>H0EZF5</accession>
<organism evidence="7 8">
    <name type="scientific">Glarea lozoyensis (strain ATCC 74030 / MF5533)</name>
    <dbReference type="NCBI Taxonomy" id="1104152"/>
    <lineage>
        <taxon>Eukaryota</taxon>
        <taxon>Fungi</taxon>
        <taxon>Dikarya</taxon>
        <taxon>Ascomycota</taxon>
        <taxon>Pezizomycotina</taxon>
        <taxon>Leotiomycetes</taxon>
        <taxon>Helotiales</taxon>
        <taxon>Helotiaceae</taxon>
        <taxon>Glarea</taxon>
    </lineage>
</organism>
<dbReference type="Proteomes" id="UP000005446">
    <property type="component" value="Unassembled WGS sequence"/>
</dbReference>
<dbReference type="InterPro" id="IPR011701">
    <property type="entry name" value="MFS"/>
</dbReference>
<comment type="subcellular location">
    <subcellularLocation>
        <location evidence="1">Membrane</location>
        <topology evidence="1">Multi-pass membrane protein</topology>
    </subcellularLocation>
</comment>
<keyword evidence="2" id="KW-0285">Flavoprotein</keyword>
<dbReference type="FunCoup" id="H0EZF5">
    <property type="interactions" value="454"/>
</dbReference>
<feature type="transmembrane region" description="Helical" evidence="5">
    <location>
        <begin position="124"/>
        <end position="146"/>
    </location>
</feature>
<keyword evidence="8" id="KW-1185">Reference proteome</keyword>
<evidence type="ECO:0000256" key="2">
    <source>
        <dbReference type="ARBA" id="ARBA00022630"/>
    </source>
</evidence>
<dbReference type="GO" id="GO:0016020">
    <property type="term" value="C:membrane"/>
    <property type="evidence" value="ECO:0007669"/>
    <property type="project" value="UniProtKB-SubCell"/>
</dbReference>
<dbReference type="EMBL" id="AGUE01000282">
    <property type="protein sequence ID" value="EHK96087.1"/>
    <property type="molecule type" value="Genomic_DNA"/>
</dbReference>
<dbReference type="HOGENOM" id="CLU_432799_0_0_1"/>
<dbReference type="InterPro" id="IPR051104">
    <property type="entry name" value="FAD_monoxygenase"/>
</dbReference>
<dbReference type="InterPro" id="IPR002938">
    <property type="entry name" value="FAD-bd"/>
</dbReference>
<reference evidence="7 8" key="1">
    <citation type="journal article" date="2012" name="Eukaryot. Cell">
        <title>Genome sequence of the fungus Glarea lozoyensis: the first genome sequence of a species from the Helotiaceae family.</title>
        <authorList>
            <person name="Youssar L."/>
            <person name="Gruening B.A."/>
            <person name="Erxleben A."/>
            <person name="Guenther S."/>
            <person name="Huettel W."/>
        </authorList>
    </citation>
    <scope>NUCLEOTIDE SEQUENCE [LARGE SCALE GENOMIC DNA]</scope>
    <source>
        <strain evidence="8">ATCC 74030 / MF5533</strain>
    </source>
</reference>
<feature type="transmembrane region" description="Helical" evidence="5">
    <location>
        <begin position="235"/>
        <end position="253"/>
    </location>
</feature>
<evidence type="ECO:0000256" key="5">
    <source>
        <dbReference type="SAM" id="Phobius"/>
    </source>
</evidence>
<feature type="transmembrane region" description="Helical" evidence="5">
    <location>
        <begin position="153"/>
        <end position="171"/>
    </location>
</feature>
<dbReference type="PRINTS" id="PR00420">
    <property type="entry name" value="RNGMNOXGNASE"/>
</dbReference>
<feature type="transmembrane region" description="Helical" evidence="5">
    <location>
        <begin position="30"/>
        <end position="52"/>
    </location>
</feature>
<name>H0EZF5_GLAL7</name>
<dbReference type="InterPro" id="IPR036188">
    <property type="entry name" value="FAD/NAD-bd_sf"/>
</dbReference>
<dbReference type="GO" id="GO:0016491">
    <property type="term" value="F:oxidoreductase activity"/>
    <property type="evidence" value="ECO:0007669"/>
    <property type="project" value="UniProtKB-KW"/>
</dbReference>
<keyword evidence="5" id="KW-1133">Transmembrane helix</keyword>
<keyword evidence="4" id="KW-0560">Oxidoreductase</keyword>
<dbReference type="GO" id="GO:0044550">
    <property type="term" value="P:secondary metabolite biosynthetic process"/>
    <property type="evidence" value="ECO:0007669"/>
    <property type="project" value="TreeGrafter"/>
</dbReference>
<evidence type="ECO:0000256" key="3">
    <source>
        <dbReference type="ARBA" id="ARBA00022827"/>
    </source>
</evidence>
<evidence type="ECO:0000256" key="4">
    <source>
        <dbReference type="ARBA" id="ARBA00023002"/>
    </source>
</evidence>
<dbReference type="SUPFAM" id="SSF54373">
    <property type="entry name" value="FAD-linked reductases, C-terminal domain"/>
    <property type="match status" value="1"/>
</dbReference>
<dbReference type="PANTHER" id="PTHR46720:SF3">
    <property type="entry name" value="FAD-BINDING DOMAIN-CONTAINING PROTEIN-RELATED"/>
    <property type="match status" value="1"/>
</dbReference>
<dbReference type="SUPFAM" id="SSF51905">
    <property type="entry name" value="FAD/NAD(P)-binding domain"/>
    <property type="match status" value="1"/>
</dbReference>
<evidence type="ECO:0000259" key="6">
    <source>
        <dbReference type="Pfam" id="PF01494"/>
    </source>
</evidence>
<dbReference type="GO" id="GO:0071949">
    <property type="term" value="F:FAD binding"/>
    <property type="evidence" value="ECO:0007669"/>
    <property type="project" value="InterPro"/>
</dbReference>
<proteinExistence type="predicted"/>
<dbReference type="Pfam" id="PF07690">
    <property type="entry name" value="MFS_1"/>
    <property type="match status" value="1"/>
</dbReference>
<dbReference type="Gene3D" id="1.20.1250.20">
    <property type="entry name" value="MFS general substrate transporter like domains"/>
    <property type="match status" value="1"/>
</dbReference>
<dbReference type="GO" id="GO:0022857">
    <property type="term" value="F:transmembrane transporter activity"/>
    <property type="evidence" value="ECO:0007669"/>
    <property type="project" value="InterPro"/>
</dbReference>
<evidence type="ECO:0000256" key="1">
    <source>
        <dbReference type="ARBA" id="ARBA00004141"/>
    </source>
</evidence>
<keyword evidence="5" id="KW-0812">Transmembrane</keyword>
<dbReference type="Pfam" id="PF01494">
    <property type="entry name" value="FAD_binding_3"/>
    <property type="match status" value="1"/>
</dbReference>
<feature type="transmembrane region" description="Helical" evidence="5">
    <location>
        <begin position="94"/>
        <end position="112"/>
    </location>
</feature>